<evidence type="ECO:0000256" key="5">
    <source>
        <dbReference type="ARBA" id="ARBA00022771"/>
    </source>
</evidence>
<feature type="compositionally biased region" description="Polar residues" evidence="10">
    <location>
        <begin position="1247"/>
        <end position="1270"/>
    </location>
</feature>
<evidence type="ECO:0000256" key="7">
    <source>
        <dbReference type="ARBA" id="ARBA00023015"/>
    </source>
</evidence>
<keyword evidence="4" id="KW-0479">Metal-binding</keyword>
<evidence type="ECO:0000313" key="13">
    <source>
        <dbReference type="Ensembl" id="ENSOKIP00005030562.1"/>
    </source>
</evidence>
<dbReference type="InterPro" id="IPR028020">
    <property type="entry name" value="ASX_DEUBAD_dom"/>
</dbReference>
<dbReference type="GO" id="GO:0035517">
    <property type="term" value="C:PR-DUB complex"/>
    <property type="evidence" value="ECO:0007669"/>
    <property type="project" value="TreeGrafter"/>
</dbReference>
<evidence type="ECO:0000259" key="12">
    <source>
        <dbReference type="PROSITE" id="PS51916"/>
    </source>
</evidence>
<sequence length="1396" mass="150182">MRERQKKKKGRTWAEAAKTVLEKYPNTPMSHKEILQVIQRERLKEISGTSPLACLNAMLHTNSRGEEGIFYKVPGRMGVYTLKKDIGDVVKELSEEGSEEVDSDNLSDSQSTENNNYTNNQEGMRGQWRRRVPSTLPSDPSSPQPRCSSPSVPSSKLISPSQKHSKKALKQALKQQRNQRRQGGMPTTSSPRLLIKNVKDMADTIATKTDSCPASGTRKMSQRSSRLSARQLKRTKCAEIDVETPDSILVNTNLRALINKHTFSVLPTECQQKLLTLLPEVDQQACMDGLLKVTSSALNNEFFTSAAQSWKERLAEGEFTPELQLRMRQEIEKEKKVEYWKESFFESYYGENSGLSLEESKELLESGLSLELSATKPQLSPPTQPSPAGQALQDPKVPENCCHTRSSERRLRSSSLPINPTSKPIEPPSKPIEPPSKPIELSKPRPEPEPVHDESVPVPPIVPPVILPKNVQKTLEVEYPRHRTRSRGLSLPIMAVEAPVVRRQDVVDSTLMVTPLGEKQMEEEEQKLKEAQPETPQSPEIPQSSALESPPEVCSQTKLRSSLPSDLSKPEPLGLDEHSGERREDVAPERGASVSVTPVSTPLSTPVSTPLSTPVSTPLSTPVSTPVSTPISTTPSPEPLKRKSSSSEQEVELTPEKRARITPPTVSVVTSPAATITTAQRVPPLKIPVSRILSVPASPTQVSPRTPVPLSPGPSPGRTGARTLADIKAKAQLARAQRAAAAAAASSSSKGAVPGPGPGGGIVEHRASAQTLHSRPPCSTQSQSTTRLPVSSITGQSTCQSPDAVTTPAHSSSVQSSGSSVPFDLSLSQRSSNTGRASLTDDQQRGYSDGLMNPGSLMGPQHGNIQHTSYPPGPQSTSSYTSSVCGVKSQYVSGSSMAARASHFIPANNPLVTSLLQGKEVPLEQILPKPLAKADVQMSQAKPSHDDKGTIKSHSTAGTASGENKSQYLHTGGVEDYSRSEQQGSIGQSTSTIPGTRAGMLAELQHHQRETPNKDIQEQILQALMHRATHQHQNQPFGVSGGAQPAQFGACNLGHQECGDHPRFSAGFPGRKRMSRPAMSGHYLLNVSTYGRGSESSKRFHPLTTVNTSLTPLANLKREHIGGERLANEVEESVENKSHSHSNPAGVKMEEQGFSVTKMDEALGFQHCSRIMSPSVGGCIPEQEDNSSAGTDRDSGTSARAKETKPFTQSQSQHRRHPELCNTKQGGHSEQYRLSVSPHVGTMDPTHPSTHQRPSAFQTQRPPIDNQESILGSCYGGTISMSVPHALNHNAAASGTASSSSPSVSGSGGDSGSGTGSVMSFSVTVTTIPAGHPLDHSSQGEGSPEQGFMEGSGIEDVQSKCYCRLKAMIMCKGCGAFCHDDCIGPSNLCVSCLVVR</sequence>
<feature type="region of interest" description="Disordered" evidence="10">
    <location>
        <begin position="375"/>
        <end position="457"/>
    </location>
</feature>
<dbReference type="PROSITE" id="PS51916">
    <property type="entry name" value="DEUBAD"/>
    <property type="match status" value="1"/>
</dbReference>
<dbReference type="GO" id="GO:0045944">
    <property type="term" value="P:positive regulation of transcription by RNA polymerase II"/>
    <property type="evidence" value="ECO:0007669"/>
    <property type="project" value="TreeGrafter"/>
</dbReference>
<proteinExistence type="inferred from homology"/>
<feature type="compositionally biased region" description="Basic and acidic residues" evidence="10">
    <location>
        <begin position="440"/>
        <end position="455"/>
    </location>
</feature>
<keyword evidence="3" id="KW-0678">Repressor</keyword>
<feature type="compositionally biased region" description="Low complexity" evidence="10">
    <location>
        <begin position="1292"/>
        <end position="1305"/>
    </location>
</feature>
<dbReference type="GO" id="GO:0003677">
    <property type="term" value="F:DNA binding"/>
    <property type="evidence" value="ECO:0007669"/>
    <property type="project" value="InterPro"/>
</dbReference>
<feature type="compositionally biased region" description="Polar residues" evidence="10">
    <location>
        <begin position="863"/>
        <end position="881"/>
    </location>
</feature>
<feature type="compositionally biased region" description="Polar residues" evidence="10">
    <location>
        <begin position="768"/>
        <end position="810"/>
    </location>
</feature>
<evidence type="ECO:0000313" key="14">
    <source>
        <dbReference type="Proteomes" id="UP000694557"/>
    </source>
</evidence>
<dbReference type="InterPro" id="IPR044867">
    <property type="entry name" value="DEUBAD_dom"/>
</dbReference>
<dbReference type="InterPro" id="IPR024811">
    <property type="entry name" value="ASX/ASX-like"/>
</dbReference>
<protein>
    <submittedName>
        <fullName evidence="13">ASXL transcriptional regulator 2</fullName>
    </submittedName>
</protein>
<dbReference type="PROSITE" id="PS51913">
    <property type="entry name" value="HTH_HARE"/>
    <property type="match status" value="1"/>
</dbReference>
<feature type="compositionally biased region" description="Pro residues" evidence="10">
    <location>
        <begin position="706"/>
        <end position="715"/>
    </location>
</feature>
<keyword evidence="9" id="KW-0539">Nucleus</keyword>
<dbReference type="GO" id="GO:0008270">
    <property type="term" value="F:zinc ion binding"/>
    <property type="evidence" value="ECO:0007669"/>
    <property type="project" value="UniProtKB-KW"/>
</dbReference>
<evidence type="ECO:0000256" key="2">
    <source>
        <dbReference type="ARBA" id="ARBA00006391"/>
    </source>
</evidence>
<evidence type="ECO:0000256" key="6">
    <source>
        <dbReference type="ARBA" id="ARBA00022833"/>
    </source>
</evidence>
<feature type="compositionally biased region" description="Basic and acidic residues" evidence="10">
    <location>
        <begin position="1191"/>
        <end position="1205"/>
    </location>
</feature>
<feature type="compositionally biased region" description="Polar residues" evidence="10">
    <location>
        <begin position="980"/>
        <end position="994"/>
    </location>
</feature>
<keyword evidence="5" id="KW-0863">Zinc-finger</keyword>
<feature type="domain" description="HTH HARE-type" evidence="11">
    <location>
        <begin position="11"/>
        <end position="85"/>
    </location>
</feature>
<evidence type="ECO:0000256" key="1">
    <source>
        <dbReference type="ARBA" id="ARBA00004123"/>
    </source>
</evidence>
<dbReference type="GeneTree" id="ENSGT00520000055578"/>
<feature type="region of interest" description="Disordered" evidence="10">
    <location>
        <begin position="514"/>
        <end position="668"/>
    </location>
</feature>
<reference evidence="13" key="1">
    <citation type="submission" date="2025-08" db="UniProtKB">
        <authorList>
            <consortium name="Ensembl"/>
        </authorList>
    </citation>
    <scope>IDENTIFICATION</scope>
</reference>
<feature type="compositionally biased region" description="Low complexity" evidence="10">
    <location>
        <begin position="811"/>
        <end position="821"/>
    </location>
</feature>
<dbReference type="InterPro" id="IPR007759">
    <property type="entry name" value="Asxl_HARE-HTH"/>
</dbReference>
<dbReference type="GO" id="GO:0003682">
    <property type="term" value="F:chromatin binding"/>
    <property type="evidence" value="ECO:0007669"/>
    <property type="project" value="TreeGrafter"/>
</dbReference>
<evidence type="ECO:0000259" key="11">
    <source>
        <dbReference type="PROSITE" id="PS51913"/>
    </source>
</evidence>
<accession>A0A8C7FNY0</accession>
<feature type="region of interest" description="Disordered" evidence="10">
    <location>
        <begin position="1292"/>
        <end position="1351"/>
    </location>
</feature>
<keyword evidence="14" id="KW-1185">Reference proteome</keyword>
<feature type="domain" description="DEUBAD" evidence="12">
    <location>
        <begin position="245"/>
        <end position="354"/>
    </location>
</feature>
<feature type="region of interest" description="Disordered" evidence="10">
    <location>
        <begin position="696"/>
        <end position="722"/>
    </location>
</feature>
<dbReference type="PANTHER" id="PTHR13578">
    <property type="entry name" value="ADDITIONAL SEX COMBS LIKE PROTEIN ASXL"/>
    <property type="match status" value="1"/>
</dbReference>
<dbReference type="Proteomes" id="UP000694557">
    <property type="component" value="Unassembled WGS sequence"/>
</dbReference>
<feature type="compositionally biased region" description="Polar residues" evidence="10">
    <location>
        <begin position="952"/>
        <end position="968"/>
    </location>
</feature>
<reference evidence="13" key="2">
    <citation type="submission" date="2025-09" db="UniProtKB">
        <authorList>
            <consortium name="Ensembl"/>
        </authorList>
    </citation>
    <scope>IDENTIFICATION</scope>
</reference>
<gene>
    <name evidence="13" type="primary">ASXL2</name>
    <name evidence="13" type="synonym">LOC109894274</name>
</gene>
<feature type="region of interest" description="Disordered" evidence="10">
    <location>
        <begin position="934"/>
        <end position="968"/>
    </location>
</feature>
<evidence type="ECO:0000256" key="8">
    <source>
        <dbReference type="ARBA" id="ARBA00023163"/>
    </source>
</evidence>
<evidence type="ECO:0000256" key="3">
    <source>
        <dbReference type="ARBA" id="ARBA00022491"/>
    </source>
</evidence>
<dbReference type="Pfam" id="PF13919">
    <property type="entry name" value="ASXH"/>
    <property type="match status" value="1"/>
</dbReference>
<feature type="compositionally biased region" description="Gly residues" evidence="10">
    <location>
        <begin position="1306"/>
        <end position="1315"/>
    </location>
</feature>
<feature type="compositionally biased region" description="Basic and acidic residues" evidence="10">
    <location>
        <begin position="575"/>
        <end position="588"/>
    </location>
</feature>
<feature type="compositionally biased region" description="Polar residues" evidence="10">
    <location>
        <begin position="106"/>
        <end position="122"/>
    </location>
</feature>
<dbReference type="Pfam" id="PF05066">
    <property type="entry name" value="HARE-HTH"/>
    <property type="match status" value="1"/>
</dbReference>
<feature type="compositionally biased region" description="Polar residues" evidence="10">
    <location>
        <begin position="1222"/>
        <end position="1234"/>
    </location>
</feature>
<feature type="compositionally biased region" description="Polar residues" evidence="10">
    <location>
        <begin position="826"/>
        <end position="841"/>
    </location>
</feature>
<feature type="region of interest" description="Disordered" evidence="10">
    <location>
        <begin position="1176"/>
        <end position="1270"/>
    </location>
</feature>
<evidence type="ECO:0000256" key="10">
    <source>
        <dbReference type="SAM" id="MobiDB-lite"/>
    </source>
</evidence>
<feature type="region of interest" description="Disordered" evidence="10">
    <location>
        <begin position="93"/>
        <end position="192"/>
    </location>
</feature>
<keyword evidence="6" id="KW-0862">Zinc</keyword>
<feature type="compositionally biased region" description="Polar residues" evidence="10">
    <location>
        <begin position="535"/>
        <end position="547"/>
    </location>
</feature>
<feature type="compositionally biased region" description="Acidic residues" evidence="10">
    <location>
        <begin position="95"/>
        <end position="105"/>
    </location>
</feature>
<dbReference type="Pfam" id="PF13922">
    <property type="entry name" value="PHD_3"/>
    <property type="match status" value="1"/>
</dbReference>
<dbReference type="GO" id="GO:0009887">
    <property type="term" value="P:animal organ morphogenesis"/>
    <property type="evidence" value="ECO:0007669"/>
    <property type="project" value="TreeGrafter"/>
</dbReference>
<organism evidence="13 14">
    <name type="scientific">Oncorhynchus kisutch</name>
    <name type="common">Coho salmon</name>
    <name type="synonym">Salmo kisutch</name>
    <dbReference type="NCBI Taxonomy" id="8019"/>
    <lineage>
        <taxon>Eukaryota</taxon>
        <taxon>Metazoa</taxon>
        <taxon>Chordata</taxon>
        <taxon>Craniata</taxon>
        <taxon>Vertebrata</taxon>
        <taxon>Euteleostomi</taxon>
        <taxon>Actinopterygii</taxon>
        <taxon>Neopterygii</taxon>
        <taxon>Teleostei</taxon>
        <taxon>Protacanthopterygii</taxon>
        <taxon>Salmoniformes</taxon>
        <taxon>Salmonidae</taxon>
        <taxon>Salmoninae</taxon>
        <taxon>Oncorhynchus</taxon>
    </lineage>
</organism>
<feature type="compositionally biased region" description="Low complexity" evidence="10">
    <location>
        <begin position="593"/>
        <end position="635"/>
    </location>
</feature>
<evidence type="ECO:0000256" key="4">
    <source>
        <dbReference type="ARBA" id="ARBA00022723"/>
    </source>
</evidence>
<keyword evidence="8" id="KW-0804">Transcription</keyword>
<feature type="compositionally biased region" description="Polar residues" evidence="10">
    <location>
        <begin position="554"/>
        <end position="565"/>
    </location>
</feature>
<feature type="region of interest" description="Disordered" evidence="10">
    <location>
        <begin position="975"/>
        <end position="994"/>
    </location>
</feature>
<name>A0A8C7FNY0_ONCKI</name>
<dbReference type="InterPro" id="IPR026905">
    <property type="entry name" value="ASX-like_PHD"/>
</dbReference>
<dbReference type="PANTHER" id="PTHR13578:SF11">
    <property type="entry name" value="POLYCOMB GROUP PROTEIN ASXL2-RELATED"/>
    <property type="match status" value="1"/>
</dbReference>
<comment type="subcellular location">
    <subcellularLocation>
        <location evidence="1">Nucleus</location>
    </subcellularLocation>
</comment>
<feature type="compositionally biased region" description="Low complexity" evidence="10">
    <location>
        <begin position="738"/>
        <end position="753"/>
    </location>
</feature>
<evidence type="ECO:0000256" key="9">
    <source>
        <dbReference type="ARBA" id="ARBA00023242"/>
    </source>
</evidence>
<feature type="region of interest" description="Disordered" evidence="10">
    <location>
        <begin position="208"/>
        <end position="230"/>
    </location>
</feature>
<dbReference type="GO" id="GO:0042975">
    <property type="term" value="F:peroxisome proliferator activated receptor binding"/>
    <property type="evidence" value="ECO:0007669"/>
    <property type="project" value="TreeGrafter"/>
</dbReference>
<feature type="compositionally biased region" description="Pro residues" evidence="10">
    <location>
        <begin position="425"/>
        <end position="437"/>
    </location>
</feature>
<comment type="similarity">
    <text evidence="2">Belongs to the Asx family.</text>
</comment>
<keyword evidence="7" id="KW-0805">Transcription regulation</keyword>
<dbReference type="Ensembl" id="ENSOKIT00005032301.1">
    <property type="protein sequence ID" value="ENSOKIP00005030562.1"/>
    <property type="gene ID" value="ENSOKIG00005013158.1"/>
</dbReference>
<feature type="compositionally biased region" description="Low complexity" evidence="10">
    <location>
        <begin position="137"/>
        <end position="162"/>
    </location>
</feature>
<feature type="region of interest" description="Disordered" evidence="10">
    <location>
        <begin position="738"/>
        <end position="881"/>
    </location>
</feature>